<keyword evidence="2" id="KW-0758">Storage protein</keyword>
<evidence type="ECO:0000256" key="4">
    <source>
        <dbReference type="ARBA" id="ARBA00023180"/>
    </source>
</evidence>
<dbReference type="GO" id="GO:0045735">
    <property type="term" value="F:nutrient reservoir activity"/>
    <property type="evidence" value="ECO:0007669"/>
    <property type="project" value="UniProtKB-KW"/>
</dbReference>
<feature type="compositionally biased region" description="Low complexity" evidence="6">
    <location>
        <begin position="389"/>
        <end position="399"/>
    </location>
</feature>
<feature type="domain" description="Vitellogenin" evidence="7">
    <location>
        <begin position="48"/>
        <end position="826"/>
    </location>
</feature>
<dbReference type="Gene3D" id="1.25.10.20">
    <property type="entry name" value="Vitellinogen, superhelical"/>
    <property type="match status" value="1"/>
</dbReference>
<dbReference type="SUPFAM" id="SSF56968">
    <property type="entry name" value="Lipovitellin-phosvitin complex, beta-sheet shell regions"/>
    <property type="match status" value="2"/>
</dbReference>
<dbReference type="InterPro" id="IPR015255">
    <property type="entry name" value="Vitellinogen_open_b-sht"/>
</dbReference>
<dbReference type="FunFam" id="1.25.10.20:FF:000003">
    <property type="entry name" value="Vitellogenin C"/>
    <property type="match status" value="1"/>
</dbReference>
<evidence type="ECO:0000256" key="6">
    <source>
        <dbReference type="SAM" id="MobiDB-lite"/>
    </source>
</evidence>
<dbReference type="PANTHER" id="PTHR23345">
    <property type="entry name" value="VITELLOGENIN-RELATED"/>
    <property type="match status" value="1"/>
</dbReference>
<dbReference type="Pfam" id="PF00094">
    <property type="entry name" value="VWD"/>
    <property type="match status" value="1"/>
</dbReference>
<dbReference type="RefSeq" id="XP_024893594.1">
    <property type="nucleotide sequence ID" value="XM_025037826.1"/>
</dbReference>
<dbReference type="Proteomes" id="UP000504618">
    <property type="component" value="Unplaced"/>
</dbReference>
<feature type="region of interest" description="Disordered" evidence="6">
    <location>
        <begin position="357"/>
        <end position="411"/>
    </location>
</feature>
<dbReference type="GeneID" id="112468589"/>
<dbReference type="PROSITE" id="PS51233">
    <property type="entry name" value="VWFD"/>
    <property type="match status" value="1"/>
</dbReference>
<dbReference type="InterPro" id="IPR015816">
    <property type="entry name" value="Vitellinogen_b-sht_N"/>
</dbReference>
<proteinExistence type="predicted"/>
<dbReference type="PROSITE" id="PS51211">
    <property type="entry name" value="VITELLOGENIN"/>
    <property type="match status" value="1"/>
</dbReference>
<comment type="caution">
    <text evidence="5">Lacks conserved residue(s) required for the propagation of feature annotation.</text>
</comment>
<dbReference type="InterPro" id="IPR050733">
    <property type="entry name" value="Vitellogenin/Apolipophorin"/>
</dbReference>
<dbReference type="Pfam" id="PF09172">
    <property type="entry name" value="Vit_open_b-sht"/>
    <property type="match status" value="1"/>
</dbReference>
<evidence type="ECO:0000313" key="9">
    <source>
        <dbReference type="Proteomes" id="UP000504618"/>
    </source>
</evidence>
<evidence type="ECO:0000313" key="10">
    <source>
        <dbReference type="RefSeq" id="XP_024893594.1"/>
    </source>
</evidence>
<dbReference type="SMART" id="SM00216">
    <property type="entry name" value="VWD"/>
    <property type="match status" value="1"/>
</dbReference>
<feature type="region of interest" description="Disordered" evidence="6">
    <location>
        <begin position="1641"/>
        <end position="1663"/>
    </location>
</feature>
<evidence type="ECO:0000256" key="5">
    <source>
        <dbReference type="PROSITE-ProRule" id="PRU00557"/>
    </source>
</evidence>
<name>A0A6J1RF71_9HYME</name>
<feature type="compositionally biased region" description="Basic and acidic residues" evidence="6">
    <location>
        <begin position="370"/>
        <end position="386"/>
    </location>
</feature>
<evidence type="ECO:0000259" key="7">
    <source>
        <dbReference type="PROSITE" id="PS51211"/>
    </source>
</evidence>
<dbReference type="InterPro" id="IPR011030">
    <property type="entry name" value="Lipovitellin_superhlx_dom"/>
</dbReference>
<dbReference type="GO" id="GO:0005319">
    <property type="term" value="F:lipid transporter activity"/>
    <property type="evidence" value="ECO:0007669"/>
    <property type="project" value="InterPro"/>
</dbReference>
<dbReference type="InterPro" id="IPR001846">
    <property type="entry name" value="VWF_type-D"/>
</dbReference>
<accession>A0A6J1RF71</accession>
<reference evidence="10" key="1">
    <citation type="submission" date="2025-08" db="UniProtKB">
        <authorList>
            <consortium name="RefSeq"/>
        </authorList>
    </citation>
    <scope>IDENTIFICATION</scope>
    <source>
        <tissue evidence="10">Whole body</tissue>
    </source>
</reference>
<feature type="domain" description="VWFD" evidence="8">
    <location>
        <begin position="1433"/>
        <end position="1619"/>
    </location>
</feature>
<dbReference type="Pfam" id="PF01347">
    <property type="entry name" value="Vitellogenin_N"/>
    <property type="match status" value="1"/>
</dbReference>
<dbReference type="InterPro" id="IPR015819">
    <property type="entry name" value="Lipid_transp_b-sht_shell"/>
</dbReference>
<evidence type="ECO:0000259" key="8">
    <source>
        <dbReference type="PROSITE" id="PS51233"/>
    </source>
</evidence>
<keyword evidence="3" id="KW-1015">Disulfide bond</keyword>
<keyword evidence="9" id="KW-1185">Reference proteome</keyword>
<organism evidence="9 10">
    <name type="scientific">Temnothorax curvispinosus</name>
    <dbReference type="NCBI Taxonomy" id="300111"/>
    <lineage>
        <taxon>Eukaryota</taxon>
        <taxon>Metazoa</taxon>
        <taxon>Ecdysozoa</taxon>
        <taxon>Arthropoda</taxon>
        <taxon>Hexapoda</taxon>
        <taxon>Insecta</taxon>
        <taxon>Pterygota</taxon>
        <taxon>Neoptera</taxon>
        <taxon>Endopterygota</taxon>
        <taxon>Hymenoptera</taxon>
        <taxon>Apocrita</taxon>
        <taxon>Aculeata</taxon>
        <taxon>Formicoidea</taxon>
        <taxon>Formicidae</taxon>
        <taxon>Myrmicinae</taxon>
        <taxon>Temnothorax</taxon>
    </lineage>
</organism>
<dbReference type="InterPro" id="IPR001747">
    <property type="entry name" value="Vitellogenin_N"/>
</dbReference>
<evidence type="ECO:0000256" key="2">
    <source>
        <dbReference type="ARBA" id="ARBA00022761"/>
    </source>
</evidence>
<dbReference type="PANTHER" id="PTHR23345:SF15">
    <property type="entry name" value="VITELLOGENIN 1-RELATED"/>
    <property type="match status" value="1"/>
</dbReference>
<evidence type="ECO:0000256" key="1">
    <source>
        <dbReference type="ARBA" id="ARBA00022729"/>
    </source>
</evidence>
<dbReference type="SMART" id="SM01169">
    <property type="entry name" value="DUF1943"/>
    <property type="match status" value="1"/>
</dbReference>
<dbReference type="SUPFAM" id="SSF48431">
    <property type="entry name" value="Lipovitellin-phosvitin complex, superhelical domain"/>
    <property type="match status" value="1"/>
</dbReference>
<keyword evidence="4" id="KW-0325">Glycoprotein</keyword>
<gene>
    <name evidence="10" type="primary">LOC112468589</name>
</gene>
<keyword evidence="1" id="KW-0732">Signal</keyword>
<dbReference type="Gene3D" id="2.30.230.10">
    <property type="entry name" value="Lipovitellin, beta-sheet shell regions, chain A"/>
    <property type="match status" value="1"/>
</dbReference>
<sequence length="1663" mass="188670">MTHEAYINPIKKRELPFCIWHYPRNIMWLYLTFLLIIGSAVADHQHAWETGNEYHFLIQSHTLTVLDKLANQFSGVYIKGGLTIQVKSSDTLQAVVSHTQYAPVHKEIPEGWNDAEVNNLKLQKLSMSEKPFEIKLKNGVIQDVLVDQDVPTWEVNLLKSIVSQLQIDIRGENAIGGRGTQEPDDNQPFGTFKVMEDSVGGKCEVLYDIMPLSLNALFKTPELVPFPNLRNGEILIDITKTKNYTRCEQRMAYRSGIVGKVNWGPESNDGLLSRLSTSRIIISGNLTRFTIQSSVTTNNIFVSSKIQDTYSGAVFVTVNLTLDRMSEISNLMPVSNNLVSTGNLVYTYNDPFSSQHIPSVSRGPLAARSSENRGSDSSSEESHINDDINGSSLSNSSSNNEERDLQPKLADAPKSPILPFFFGDKDKSLVKDEENSAAARLIIWITSKMENFPDDMLRKPFTDILEQFTILVRLIRTMDVEQITELENVLAELLRDYNTSFTKEYQKLYNQTAWDVFRNAVTEAGTGPALITIKNWIINKKLGSMQAADIISRIPKVALTPTAEYINAFFELITDEQVRKQRFLNTTAPLSFAELVRYSQNNKSSIYYSVYGVGRTVSKHDNALLETYIPYMATQLREAINESDSLRIQTYIMALGNFGHPKVLSVFEPYLEGTLPVSKFQRLMMVITLNKLGENFPRVARSVAYKIYVNTMEAYELRCAAVYVIMKTNPPMSMLQRIAEFTNQDEDHHVNSAVKTSIEMLADLKQPEFQSLANKARIARKLLNPRIYENDSQSIFQKVIHAYLNVDQTNILQTIGSVDNNIPKGVYFDIHQSFGGFTLPPSKLMYTVSHIRELLSDMWYQNTGLKNTGKKSIIEETIEKLGIKPDNPEQFEGNVFIDSILSSSFYPLDNNTFNEMLDTWGRYLESLKTASHFESRNKNYLYQYDMTLGFPTESGLPFMYTLTIPKLGRISSGKALTDKNASLVLTVAGHLLSSEKLQSRIGFVTPFEHRHYIAGIDINTQIFIPAGLSVKKSEKGNKYQIEMHPREYYRYGTGHMAIHHSVVPYTASPIVLSHMPVPSSNDTRLVNTKEPQEIEFALGSAIFAARSDQFDTETSKKMGIEALGDIAKVFRNSGAHYRKFDLIVYLTAAHVNITLDGSETFDFDSSEATIPATVDKQPESEARKAQFLKEVSKDVKSAVNYVYDLSILTEDNQHVLTLAGATSRINDKHQVLLYWNIQSPSDGEVFLEFCTIGYQQSSRSVPLNFNKATEQMPMSEFKAEMRDNEKTIRLKGNWTRTDDAKRMAMTSEIVENCQQEIKKGNIWTPTCKRASDLVNRKDHFMMTIDTDSEQIYTLANKIILFIKMFVSKGNMEMPFWGSANENTIDMEIKMQPDNNDAKISLRTSKMDVEFSLKDISNREFNISNILDEDTDGSMCVLDKTQVVTFDEKVYPLKLGNCWHVMTTTYPKGSPFNTEKLMDIPIYLRVMILAREMDDGSKQIRIILDEREIYLKKSGDDLEATVNGRVVDISGDKTHQENTFEIYRLDGMIAIFSSEHEIYAVYDGERILLHSSFKYLNSVRGLCGNYDLRSDNDFIVPKNCIVTKPEEFAATYALTEENCQGPALQNKQKAEQSTCISRLPRPSDVISDREAGRSPNKNRRWSYH</sequence>
<dbReference type="OrthoDB" id="160294at2759"/>
<evidence type="ECO:0000256" key="3">
    <source>
        <dbReference type="ARBA" id="ARBA00023157"/>
    </source>
</evidence>
<protein>
    <submittedName>
        <fullName evidence="10">Vitellogenin-1-like</fullName>
    </submittedName>
</protein>
<dbReference type="SMART" id="SM00638">
    <property type="entry name" value="LPD_N"/>
    <property type="match status" value="1"/>
</dbReference>